<dbReference type="PANTHER" id="PTHR24002:SF4">
    <property type="entry name" value="MFS DOMAIN-CONTAINING PROTEIN"/>
    <property type="match status" value="1"/>
</dbReference>
<dbReference type="EMBL" id="UYYG01001156">
    <property type="protein sequence ID" value="VDN56686.1"/>
    <property type="molecule type" value="Genomic_DNA"/>
</dbReference>
<feature type="transmembrane region" description="Helical" evidence="2">
    <location>
        <begin position="46"/>
        <end position="64"/>
    </location>
</feature>
<evidence type="ECO:0000313" key="5">
    <source>
        <dbReference type="Proteomes" id="UP000038040"/>
    </source>
</evidence>
<protein>
    <submittedName>
        <fullName evidence="7">MFS domain-containing protein</fullName>
    </submittedName>
</protein>
<name>A0A0N4U5Y8_DRAME</name>
<keyword evidence="6" id="KW-1185">Reference proteome</keyword>
<feature type="transmembrane region" description="Helical" evidence="2">
    <location>
        <begin position="162"/>
        <end position="183"/>
    </location>
</feature>
<comment type="subcellular location">
    <subcellularLocation>
        <location evidence="1">Membrane</location>
        <topology evidence="1">Multi-pass membrane protein</topology>
    </subcellularLocation>
</comment>
<feature type="domain" description="Major facilitator superfamily (MFS) profile" evidence="3">
    <location>
        <begin position="1"/>
        <end position="391"/>
    </location>
</feature>
<dbReference type="GO" id="GO:0022857">
    <property type="term" value="F:transmembrane transporter activity"/>
    <property type="evidence" value="ECO:0007669"/>
    <property type="project" value="InterPro"/>
</dbReference>
<organism evidence="5 7">
    <name type="scientific">Dracunculus medinensis</name>
    <name type="common">Guinea worm</name>
    <dbReference type="NCBI Taxonomy" id="318479"/>
    <lineage>
        <taxon>Eukaryota</taxon>
        <taxon>Metazoa</taxon>
        <taxon>Ecdysozoa</taxon>
        <taxon>Nematoda</taxon>
        <taxon>Chromadorea</taxon>
        <taxon>Rhabditida</taxon>
        <taxon>Spirurina</taxon>
        <taxon>Dracunculoidea</taxon>
        <taxon>Dracunculidae</taxon>
        <taxon>Dracunculus</taxon>
    </lineage>
</organism>
<dbReference type="STRING" id="318479.A0A0N4U5Y8"/>
<evidence type="ECO:0000259" key="3">
    <source>
        <dbReference type="PROSITE" id="PS50850"/>
    </source>
</evidence>
<dbReference type="GO" id="GO:0016020">
    <property type="term" value="C:membrane"/>
    <property type="evidence" value="ECO:0007669"/>
    <property type="project" value="UniProtKB-SubCell"/>
</dbReference>
<feature type="transmembrane region" description="Helical" evidence="2">
    <location>
        <begin position="76"/>
        <end position="94"/>
    </location>
</feature>
<proteinExistence type="predicted"/>
<feature type="transmembrane region" description="Helical" evidence="2">
    <location>
        <begin position="7"/>
        <end position="26"/>
    </location>
</feature>
<dbReference type="OrthoDB" id="5915550at2759"/>
<dbReference type="InterPro" id="IPR036259">
    <property type="entry name" value="MFS_trans_sf"/>
</dbReference>
<dbReference type="Pfam" id="PF07690">
    <property type="entry name" value="MFS_1"/>
    <property type="match status" value="2"/>
</dbReference>
<keyword evidence="2" id="KW-0812">Transmembrane</keyword>
<dbReference type="WBParaSite" id="DME_0000229901-mRNA-1">
    <property type="protein sequence ID" value="DME_0000229901-mRNA-1"/>
    <property type="gene ID" value="DME_0000229901"/>
</dbReference>
<feature type="transmembrane region" description="Helical" evidence="2">
    <location>
        <begin position="367"/>
        <end position="386"/>
    </location>
</feature>
<dbReference type="InterPro" id="IPR011701">
    <property type="entry name" value="MFS"/>
</dbReference>
<sequence length="404" mass="45371">MLERKQRIILILCVMFGLWNMGTQWTTTLLSFLQWDTIHVMTIVDISYIQSFGSFCNAIGALAVGQMADTMGPKMMFLFSAVVISIYYSLIAFARCWYSFFFLQILRVGYQLDATAEMYLATVTTERERTSALMRLTVPQAIAMFFGPMVASQLAIHTNLRTSQFICGIVLFVTLVPVIYKFLPETHSVPKLATARLRPQDYFPMIKSNSALREGLVLRGLLIASYVCYELIARNFLLRSFMQGPNDSAKVLTVMGLSLLIVQFLILPILQRNFYPKTVLSIALTALIASYFGVTFTTNLEQVLVIIAIQTSSYAVAYAESCTQITSAVDMADLGKATGLASTAQWTAHFLVPIYTSHLVQSWHYTYAFYTSAMLTVLTLFYVIFLTKHSNARVRNLLPSIGII</sequence>
<dbReference type="Proteomes" id="UP000274756">
    <property type="component" value="Unassembled WGS sequence"/>
</dbReference>
<dbReference type="AlphaFoldDB" id="A0A0N4U5Y8"/>
<evidence type="ECO:0000256" key="2">
    <source>
        <dbReference type="SAM" id="Phobius"/>
    </source>
</evidence>
<accession>A0A0N4U5Y8</accession>
<evidence type="ECO:0000313" key="4">
    <source>
        <dbReference type="EMBL" id="VDN56686.1"/>
    </source>
</evidence>
<evidence type="ECO:0000313" key="6">
    <source>
        <dbReference type="Proteomes" id="UP000274756"/>
    </source>
</evidence>
<dbReference type="PANTHER" id="PTHR24002">
    <property type="entry name" value="SOLUTE CARRIER FAMILY 22 MEMBER 18"/>
    <property type="match status" value="1"/>
</dbReference>
<dbReference type="PROSITE" id="PS50850">
    <property type="entry name" value="MFS"/>
    <property type="match status" value="1"/>
</dbReference>
<feature type="transmembrane region" description="Helical" evidence="2">
    <location>
        <begin position="249"/>
        <end position="267"/>
    </location>
</feature>
<evidence type="ECO:0000256" key="1">
    <source>
        <dbReference type="ARBA" id="ARBA00004141"/>
    </source>
</evidence>
<dbReference type="SUPFAM" id="SSF103473">
    <property type="entry name" value="MFS general substrate transporter"/>
    <property type="match status" value="1"/>
</dbReference>
<gene>
    <name evidence="4" type="ORF">DME_LOCUS6659</name>
</gene>
<dbReference type="GO" id="GO:0005635">
    <property type="term" value="C:nuclear envelope"/>
    <property type="evidence" value="ECO:0007669"/>
    <property type="project" value="TreeGrafter"/>
</dbReference>
<dbReference type="InterPro" id="IPR020846">
    <property type="entry name" value="MFS_dom"/>
</dbReference>
<keyword evidence="2" id="KW-1133">Transmembrane helix</keyword>
<reference evidence="7" key="1">
    <citation type="submission" date="2017-02" db="UniProtKB">
        <authorList>
            <consortium name="WormBaseParasite"/>
        </authorList>
    </citation>
    <scope>IDENTIFICATION</scope>
</reference>
<evidence type="ECO:0000313" key="7">
    <source>
        <dbReference type="WBParaSite" id="DME_0000229901-mRNA-1"/>
    </source>
</evidence>
<reference evidence="4 6" key="2">
    <citation type="submission" date="2018-11" db="EMBL/GenBank/DDBJ databases">
        <authorList>
            <consortium name="Pathogen Informatics"/>
        </authorList>
    </citation>
    <scope>NUCLEOTIDE SEQUENCE [LARGE SCALE GENOMIC DNA]</scope>
</reference>
<keyword evidence="2" id="KW-0472">Membrane</keyword>
<dbReference type="Proteomes" id="UP000038040">
    <property type="component" value="Unplaced"/>
</dbReference>
<feature type="transmembrane region" description="Helical" evidence="2">
    <location>
        <begin position="216"/>
        <end position="237"/>
    </location>
</feature>
<dbReference type="Gene3D" id="1.20.1250.20">
    <property type="entry name" value="MFS general substrate transporter like domains"/>
    <property type="match status" value="1"/>
</dbReference>